<gene>
    <name evidence="2" type="ORF">SAMN05192543_101433</name>
</gene>
<keyword evidence="2" id="KW-0687">Ribonucleoprotein</keyword>
<dbReference type="PANTHER" id="PTHR37809:SF1">
    <property type="entry name" value="RIBOSOMAL PROTEIN S12 METHYLTHIOTRANSFERASE ACCESSORY FACTOR YCAO"/>
    <property type="match status" value="1"/>
</dbReference>
<evidence type="ECO:0000259" key="1">
    <source>
        <dbReference type="PROSITE" id="PS51664"/>
    </source>
</evidence>
<dbReference type="Gene3D" id="3.30.40.250">
    <property type="match status" value="1"/>
</dbReference>
<dbReference type="OrthoDB" id="2379922at2"/>
<dbReference type="PANTHER" id="PTHR37809">
    <property type="entry name" value="RIBOSOMAL PROTEIN S12 METHYLTHIOTRANSFERASE ACCESSORY FACTOR YCAO"/>
    <property type="match status" value="1"/>
</dbReference>
<evidence type="ECO:0000313" key="2">
    <source>
        <dbReference type="EMBL" id="SFH88315.1"/>
    </source>
</evidence>
<dbReference type="GO" id="GO:0016740">
    <property type="term" value="F:transferase activity"/>
    <property type="evidence" value="ECO:0007669"/>
    <property type="project" value="UniProtKB-KW"/>
</dbReference>
<dbReference type="InterPro" id="IPR027624">
    <property type="entry name" value="TOMM_cyclo_SagD"/>
</dbReference>
<dbReference type="STRING" id="420953.SAMN05192543_101433"/>
<organism evidence="2 3">
    <name type="scientific">Paraburkholderia megapolitana</name>
    <dbReference type="NCBI Taxonomy" id="420953"/>
    <lineage>
        <taxon>Bacteria</taxon>
        <taxon>Pseudomonadati</taxon>
        <taxon>Pseudomonadota</taxon>
        <taxon>Betaproteobacteria</taxon>
        <taxon>Burkholderiales</taxon>
        <taxon>Burkholderiaceae</taxon>
        <taxon>Paraburkholderia</taxon>
    </lineage>
</organism>
<dbReference type="Gene3D" id="3.40.50.720">
    <property type="entry name" value="NAD(P)-binding Rossmann-like Domain"/>
    <property type="match status" value="1"/>
</dbReference>
<dbReference type="NCBIfam" id="TIGR03882">
    <property type="entry name" value="cyclo_dehyd_2"/>
    <property type="match status" value="1"/>
</dbReference>
<keyword evidence="2" id="KW-0689">Ribosomal protein</keyword>
<feature type="domain" description="YcaO" evidence="1">
    <location>
        <begin position="391"/>
        <end position="753"/>
    </location>
</feature>
<keyword evidence="2" id="KW-0808">Transferase</keyword>
<dbReference type="InterPro" id="IPR003776">
    <property type="entry name" value="YcaO-like_dom"/>
</dbReference>
<evidence type="ECO:0000313" key="3">
    <source>
        <dbReference type="Proteomes" id="UP000199548"/>
    </source>
</evidence>
<proteinExistence type="predicted"/>
<sequence>MLDDFTRVLRFKPHLLVLDAGTDALFIVDEFKRTLLSGAVYVRIAACLRERMTTADIFAELAATFSDGQILAALDHLVQKRYLRADAPDSFDLARGFFERAGLDGDAACERVAQLRVAVKAFGVDASAQLQALAACGIEVVEEAPLTIAICDAYDRPELADTVERTMARGGALLLVMPEGVQPLIGPLLAAPAAPHEPTAVDAAKNPPCLECAKYWIARNRPVQTLLGRYHDAAATRMRPAHSRAGMAAVSALVVACVEQLAASRECWEQARTHVTALRLDTLATARHRVVRRPQCPRCGNPQWMREQAERAPQLSATTGLAGGDGGYRTADPQQVFQRYAHLISSITGAVAYLHPMPKRHAGLRKVYVAGYLTCPDRVPDNNRFDKICSGKGRSDEQARVSALCETLERFSGVFQGDEAVTRGSLADLSRREQHEGAVLHVNALQQFSDRQFEQRAIINAQTDDVRKQVPPRFTEHSVIDWTPAWSLTTRTRRWVPLNYCYADVPDTGDVAFCIHNPNGSAAGSCIEEAILQGLLELVERDAAAIWWYNQIPRPGVDLASFADPYFDSLQNEYAAMGWDLWALDITHDLRIPTIVGFAEHRASGRFSIGFGCHPDSRIAVQRALTEVNQLLDPTSDGPPPWNHAKLSSTAFLYPAQGSVSTRASTWPLAREASLLDSITACVARVSSVGLDTLVVDKTRPDIGLPVVQVIVPGLCHFWPRFGAPRLYAVPVQQGWIERPRDESELNRALLFL</sequence>
<dbReference type="InterPro" id="IPR022291">
    <property type="entry name" value="Bacteriocin_synth_cyclodeHase"/>
</dbReference>
<dbReference type="Gene3D" id="3.30.160.660">
    <property type="match status" value="1"/>
</dbReference>
<dbReference type="Gene3D" id="3.30.1330.230">
    <property type="match status" value="1"/>
</dbReference>
<dbReference type="RefSeq" id="WP_091006817.1">
    <property type="nucleotide sequence ID" value="NZ_CP041743.1"/>
</dbReference>
<dbReference type="EMBL" id="FOQU01000001">
    <property type="protein sequence ID" value="SFH88315.1"/>
    <property type="molecule type" value="Genomic_DNA"/>
</dbReference>
<protein>
    <submittedName>
        <fullName evidence="2">Ribosomal protein S12 methylthiotransferase accessory factor</fullName>
    </submittedName>
</protein>
<keyword evidence="3" id="KW-1185">Reference proteome</keyword>
<accession>A0A1I3DNK7</accession>
<reference evidence="2 3" key="1">
    <citation type="submission" date="2016-10" db="EMBL/GenBank/DDBJ databases">
        <authorList>
            <person name="de Groot N.N."/>
        </authorList>
    </citation>
    <scope>NUCLEOTIDE SEQUENCE [LARGE SCALE GENOMIC DNA]</scope>
    <source>
        <strain evidence="2 3">LMG 23650</strain>
    </source>
</reference>
<dbReference type="NCBIfam" id="TIGR03604">
    <property type="entry name" value="TOMM_cyclo_SagD"/>
    <property type="match status" value="1"/>
</dbReference>
<dbReference type="Proteomes" id="UP000199548">
    <property type="component" value="Unassembled WGS sequence"/>
</dbReference>
<name>A0A1I3DNK7_9BURK</name>
<dbReference type="GO" id="GO:0005840">
    <property type="term" value="C:ribosome"/>
    <property type="evidence" value="ECO:0007669"/>
    <property type="project" value="UniProtKB-KW"/>
</dbReference>
<dbReference type="Pfam" id="PF02624">
    <property type="entry name" value="YcaO"/>
    <property type="match status" value="1"/>
</dbReference>
<dbReference type="PROSITE" id="PS51664">
    <property type="entry name" value="YCAO"/>
    <property type="match status" value="1"/>
</dbReference>
<dbReference type="NCBIfam" id="TIGR00702">
    <property type="entry name" value="YcaO-type kinase domain"/>
    <property type="match status" value="1"/>
</dbReference>
<dbReference type="AlphaFoldDB" id="A0A1I3DNK7"/>
<dbReference type="Gene3D" id="3.90.930.60">
    <property type="match status" value="1"/>
</dbReference>